<evidence type="ECO:0000256" key="9">
    <source>
        <dbReference type="ARBA" id="ARBA00022801"/>
    </source>
</evidence>
<keyword evidence="25" id="KW-1185">Reference proteome</keyword>
<feature type="binding site" evidence="18">
    <location>
        <position position="379"/>
    </location>
    <ligand>
        <name>Zn(2+)</name>
        <dbReference type="ChEBI" id="CHEBI:29105"/>
        <note>catalytic</note>
    </ligand>
</feature>
<evidence type="ECO:0000313" key="25">
    <source>
        <dbReference type="Proteomes" id="UP000801492"/>
    </source>
</evidence>
<dbReference type="Pfam" id="PF17900">
    <property type="entry name" value="Peptidase_M1_N"/>
    <property type="match status" value="1"/>
</dbReference>
<feature type="domain" description="Aminopeptidase N-like N-terminal" evidence="23">
    <location>
        <begin position="84"/>
        <end position="272"/>
    </location>
</feature>
<dbReference type="FunFam" id="2.60.40.1730:FF:000001">
    <property type="entry name" value="Leucyl-cystinyl aminopeptidase"/>
    <property type="match status" value="1"/>
</dbReference>
<evidence type="ECO:0000256" key="15">
    <source>
        <dbReference type="ARBA" id="ARBA00023180"/>
    </source>
</evidence>
<dbReference type="SUPFAM" id="SSF63737">
    <property type="entry name" value="Leukotriene A4 hydrolase N-terminal domain"/>
    <property type="match status" value="1"/>
</dbReference>
<keyword evidence="9 20" id="KW-0378">Hydrolase</keyword>
<evidence type="ECO:0000256" key="4">
    <source>
        <dbReference type="ARBA" id="ARBA00022438"/>
    </source>
</evidence>
<dbReference type="FunFam" id="2.60.40.1910:FF:000003">
    <property type="entry name" value="Aminopeptidase"/>
    <property type="match status" value="1"/>
</dbReference>
<evidence type="ECO:0000259" key="22">
    <source>
        <dbReference type="Pfam" id="PF11838"/>
    </source>
</evidence>
<proteinExistence type="inferred from homology"/>
<dbReference type="AlphaFoldDB" id="A0A8K0CIF7"/>
<evidence type="ECO:0000256" key="8">
    <source>
        <dbReference type="ARBA" id="ARBA00022723"/>
    </source>
</evidence>
<feature type="domain" description="Peptidase M1 membrane alanine aminopeptidase" evidence="21">
    <location>
        <begin position="307"/>
        <end position="526"/>
    </location>
</feature>
<keyword evidence="8 18" id="KW-0479">Metal-binding</keyword>
<dbReference type="OrthoDB" id="6750768at2759"/>
<evidence type="ECO:0000259" key="21">
    <source>
        <dbReference type="Pfam" id="PF01433"/>
    </source>
</evidence>
<name>A0A8K0CIF7_IGNLU</name>
<dbReference type="GO" id="GO:0005615">
    <property type="term" value="C:extracellular space"/>
    <property type="evidence" value="ECO:0007669"/>
    <property type="project" value="TreeGrafter"/>
</dbReference>
<comment type="subcellular location">
    <subcellularLocation>
        <location evidence="2">Cell membrane</location>
        <topology evidence="2">Lipid-anchor</topology>
        <topology evidence="2">GPI-anchor</topology>
    </subcellularLocation>
    <subcellularLocation>
        <location evidence="1">Membrane</location>
        <topology evidence="1">Single-pass type II membrane protein</topology>
    </subcellularLocation>
</comment>
<evidence type="ECO:0000313" key="24">
    <source>
        <dbReference type="EMBL" id="KAF2885731.1"/>
    </source>
</evidence>
<keyword evidence="5" id="KW-0336">GPI-anchor</keyword>
<dbReference type="GO" id="GO:0070006">
    <property type="term" value="F:metalloaminopeptidase activity"/>
    <property type="evidence" value="ECO:0007669"/>
    <property type="project" value="TreeGrafter"/>
</dbReference>
<dbReference type="GO" id="GO:0005886">
    <property type="term" value="C:plasma membrane"/>
    <property type="evidence" value="ECO:0007669"/>
    <property type="project" value="UniProtKB-SubCell"/>
</dbReference>
<dbReference type="GO" id="GO:0008270">
    <property type="term" value="F:zinc ion binding"/>
    <property type="evidence" value="ECO:0007669"/>
    <property type="project" value="UniProtKB-UniRule"/>
</dbReference>
<dbReference type="Gene3D" id="1.25.50.20">
    <property type="match status" value="1"/>
</dbReference>
<dbReference type="Gene3D" id="1.10.390.10">
    <property type="entry name" value="Neutral Protease Domain 2"/>
    <property type="match status" value="1"/>
</dbReference>
<comment type="caution">
    <text evidence="24">The sequence shown here is derived from an EMBL/GenBank/DDBJ whole genome shotgun (WGS) entry which is preliminary data.</text>
</comment>
<feature type="active site" description="Proton acceptor" evidence="17">
    <location>
        <position position="380"/>
    </location>
</feature>
<evidence type="ECO:0000256" key="1">
    <source>
        <dbReference type="ARBA" id="ARBA00004606"/>
    </source>
</evidence>
<dbReference type="EC" id="3.4.11.-" evidence="20"/>
<evidence type="ECO:0000256" key="5">
    <source>
        <dbReference type="ARBA" id="ARBA00022622"/>
    </source>
</evidence>
<evidence type="ECO:0000256" key="20">
    <source>
        <dbReference type="RuleBase" id="RU364040"/>
    </source>
</evidence>
<dbReference type="InterPro" id="IPR034016">
    <property type="entry name" value="M1_APN-typ"/>
</dbReference>
<dbReference type="CDD" id="cd09601">
    <property type="entry name" value="M1_APN-Q_like"/>
    <property type="match status" value="1"/>
</dbReference>
<dbReference type="GO" id="GO:0005737">
    <property type="term" value="C:cytoplasm"/>
    <property type="evidence" value="ECO:0007669"/>
    <property type="project" value="TreeGrafter"/>
</dbReference>
<evidence type="ECO:0000256" key="6">
    <source>
        <dbReference type="ARBA" id="ARBA00022670"/>
    </source>
</evidence>
<dbReference type="Gene3D" id="2.60.40.1730">
    <property type="entry name" value="tricorn interacting facor f3 domain"/>
    <property type="match status" value="1"/>
</dbReference>
<protein>
    <recommendedName>
        <fullName evidence="20">Aminopeptidase</fullName>
        <ecNumber evidence="20">3.4.11.-</ecNumber>
    </recommendedName>
</protein>
<evidence type="ECO:0000259" key="23">
    <source>
        <dbReference type="Pfam" id="PF17900"/>
    </source>
</evidence>
<keyword evidence="10 18" id="KW-0862">Zinc</keyword>
<dbReference type="GO" id="GO:0098552">
    <property type="term" value="C:side of membrane"/>
    <property type="evidence" value="ECO:0007669"/>
    <property type="project" value="UniProtKB-KW"/>
</dbReference>
<dbReference type="FunFam" id="1.10.390.10:FF:000006">
    <property type="entry name" value="Puromycin-sensitive aminopeptidase"/>
    <property type="match status" value="1"/>
</dbReference>
<keyword evidence="7" id="KW-0812">Transmembrane</keyword>
<comment type="similarity">
    <text evidence="3 20">Belongs to the peptidase M1 family.</text>
</comment>
<dbReference type="PANTHER" id="PTHR11533:SF299">
    <property type="entry name" value="AMINOPEPTIDASE"/>
    <property type="match status" value="1"/>
</dbReference>
<gene>
    <name evidence="24" type="ORF">ILUMI_20435</name>
</gene>
<keyword evidence="12" id="KW-1133">Transmembrane helix</keyword>
<keyword evidence="4 20" id="KW-0031">Aminopeptidase</keyword>
<dbReference type="InterPro" id="IPR027268">
    <property type="entry name" value="Peptidase_M4/M1_CTD_sf"/>
</dbReference>
<keyword evidence="16" id="KW-0449">Lipoprotein</keyword>
<dbReference type="FunFam" id="1.25.50.20:FF:000005">
    <property type="entry name" value="Aminopeptidase N-like protein"/>
    <property type="match status" value="1"/>
</dbReference>
<dbReference type="GO" id="GO:0042277">
    <property type="term" value="F:peptide binding"/>
    <property type="evidence" value="ECO:0007669"/>
    <property type="project" value="TreeGrafter"/>
</dbReference>
<evidence type="ECO:0000256" key="17">
    <source>
        <dbReference type="PIRSR" id="PIRSR634016-1"/>
    </source>
</evidence>
<dbReference type="Pfam" id="PF01433">
    <property type="entry name" value="Peptidase_M1"/>
    <property type="match status" value="1"/>
</dbReference>
<dbReference type="PRINTS" id="PR00756">
    <property type="entry name" value="ALADIPTASE"/>
</dbReference>
<dbReference type="Pfam" id="PF11838">
    <property type="entry name" value="ERAP1_C"/>
    <property type="match status" value="1"/>
</dbReference>
<keyword evidence="13 20" id="KW-0482">Metalloprotease</keyword>
<evidence type="ECO:0000256" key="3">
    <source>
        <dbReference type="ARBA" id="ARBA00010136"/>
    </source>
</evidence>
<dbReference type="PANTHER" id="PTHR11533">
    <property type="entry name" value="PROTEASE M1 ZINC METALLOPROTEASE"/>
    <property type="match status" value="1"/>
</dbReference>
<dbReference type="InterPro" id="IPR050344">
    <property type="entry name" value="Peptidase_M1_aminopeptidases"/>
</dbReference>
<dbReference type="InterPro" id="IPR014782">
    <property type="entry name" value="Peptidase_M1_dom"/>
</dbReference>
<evidence type="ECO:0000256" key="14">
    <source>
        <dbReference type="ARBA" id="ARBA00023136"/>
    </source>
</evidence>
<keyword evidence="6 20" id="KW-0645">Protease</keyword>
<evidence type="ECO:0000256" key="12">
    <source>
        <dbReference type="ARBA" id="ARBA00022989"/>
    </source>
</evidence>
<evidence type="ECO:0000256" key="16">
    <source>
        <dbReference type="ARBA" id="ARBA00023288"/>
    </source>
</evidence>
<evidence type="ECO:0000256" key="2">
    <source>
        <dbReference type="ARBA" id="ARBA00004609"/>
    </source>
</evidence>
<dbReference type="GO" id="GO:0006508">
    <property type="term" value="P:proteolysis"/>
    <property type="evidence" value="ECO:0007669"/>
    <property type="project" value="UniProtKB-KW"/>
</dbReference>
<keyword evidence="15" id="KW-0325">Glycoprotein</keyword>
<dbReference type="Gene3D" id="2.60.40.1910">
    <property type="match status" value="1"/>
</dbReference>
<evidence type="ECO:0000256" key="7">
    <source>
        <dbReference type="ARBA" id="ARBA00022692"/>
    </source>
</evidence>
<sequence length="946" mass="109056">MPQSSQTPTGGPVDVIRLEPIGRFKQAQNGNVRAQGIFQCSCAGVKPTNYVDDEWNETKTFVPRATNGQIFPWNNIRLPTFVTPMRYNITIHPNLTTLEVKGQVSIEFHVEKDTQFIVLHSKNLTITDKMVQDRKGHNLRVARLLEYTGGEQLYIEIKDKFRKRNNYTLNLRYTTKLSRDFEGFYISSYISKDGERRYLATTHFEPTYARSAFPCFDEPHFKAKFKMSIFRDRFHIALFNMPVVNTEDVGFYMGTGLLRDDFQESVEMSTYLVAFVICDYSHLNNQTERGVSVSVYTPPPFISQASFALKTAVHVMDYFEEFFGVPYPLPKQDLIAIPDFATGAMENWGLITYRETAILYDPIETSTAAHQWVAIVVAHELAHQWFGNLVTMKWWNDLWLNEGFASFLEYMGVDSLKPEWKMMEQFILDKTQPALALDALASSHPISVTVHDPSEIEAIFDTISYSKGASILHMLGKFLQQETLQNGLNDYLSTYKYSNADTKDLWNVFSKHTNQSLEVKAIMDTWTNQMGFPLITIIRDENEIIATQDRFLLTTESVNSSARLMPKSKYDYKWFVPLTYFTDKDQENIVNIWMNMSDVRFEIDPDVKWIKANVNQSGFYRVMYDEAVWIRIIAELRKNHTIFNPADRANLIDDAFTLSRAGLLNASIPLELSLYLINERDYVPWATAIEHFQAWSRRLSESLAYKLFLKYMRKLLTPVTKYVGWSDKGSHLEKLMRTDVLSTAILCELNETVSQAKVKFARWMNKNEPVPPDLKEVVYSAGIKYGGPNEWQHCWSVYNTTGVPSERKLFLKALGVASDPWLLQRYLLETLDPNKIKPQDVKIVLAVVAANPEGRLLAWRHLKAYWPTMQSLFGNATFMMGNLISAVTAHLSTPYDYYEVSTYFSGMNVGSATRALEQSLETIKLNINWVSQNEEDIYTWLIDYLK</sequence>
<dbReference type="Proteomes" id="UP000801492">
    <property type="component" value="Unassembled WGS sequence"/>
</dbReference>
<dbReference type="InterPro" id="IPR001930">
    <property type="entry name" value="Peptidase_M1"/>
</dbReference>
<dbReference type="InterPro" id="IPR045357">
    <property type="entry name" value="Aminopeptidase_N-like_N"/>
</dbReference>
<evidence type="ECO:0000256" key="18">
    <source>
        <dbReference type="PIRSR" id="PIRSR634016-3"/>
    </source>
</evidence>
<dbReference type="EMBL" id="VTPC01089728">
    <property type="protein sequence ID" value="KAF2885731.1"/>
    <property type="molecule type" value="Genomic_DNA"/>
</dbReference>
<dbReference type="InterPro" id="IPR024571">
    <property type="entry name" value="ERAP1-like_C_dom"/>
</dbReference>
<reference evidence="24" key="1">
    <citation type="submission" date="2019-08" db="EMBL/GenBank/DDBJ databases">
        <title>The genome of the North American firefly Photinus pyralis.</title>
        <authorList>
            <consortium name="Photinus pyralis genome working group"/>
            <person name="Fallon T.R."/>
            <person name="Sander Lower S.E."/>
            <person name="Weng J.-K."/>
        </authorList>
    </citation>
    <scope>NUCLEOTIDE SEQUENCE</scope>
    <source>
        <strain evidence="24">TRF0915ILg1</strain>
        <tissue evidence="24">Whole body</tissue>
    </source>
</reference>
<organism evidence="24 25">
    <name type="scientific">Ignelater luminosus</name>
    <name type="common">Cucubano</name>
    <name type="synonym">Pyrophorus luminosus</name>
    <dbReference type="NCBI Taxonomy" id="2038154"/>
    <lineage>
        <taxon>Eukaryota</taxon>
        <taxon>Metazoa</taxon>
        <taxon>Ecdysozoa</taxon>
        <taxon>Arthropoda</taxon>
        <taxon>Hexapoda</taxon>
        <taxon>Insecta</taxon>
        <taxon>Pterygota</taxon>
        <taxon>Neoptera</taxon>
        <taxon>Endopterygota</taxon>
        <taxon>Coleoptera</taxon>
        <taxon>Polyphaga</taxon>
        <taxon>Elateriformia</taxon>
        <taxon>Elateroidea</taxon>
        <taxon>Elateridae</taxon>
        <taxon>Agrypninae</taxon>
        <taxon>Pyrophorini</taxon>
        <taxon>Ignelater</taxon>
    </lineage>
</organism>
<evidence type="ECO:0000256" key="13">
    <source>
        <dbReference type="ARBA" id="ARBA00023049"/>
    </source>
</evidence>
<accession>A0A8K0CIF7</accession>
<dbReference type="GO" id="GO:0043171">
    <property type="term" value="P:peptide catabolic process"/>
    <property type="evidence" value="ECO:0007669"/>
    <property type="project" value="TreeGrafter"/>
</dbReference>
<evidence type="ECO:0000256" key="11">
    <source>
        <dbReference type="ARBA" id="ARBA00022968"/>
    </source>
</evidence>
<dbReference type="InterPro" id="IPR042097">
    <property type="entry name" value="Aminopeptidase_N-like_N_sf"/>
</dbReference>
<feature type="binding site" evidence="18">
    <location>
        <position position="383"/>
    </location>
    <ligand>
        <name>Zn(2+)</name>
        <dbReference type="ChEBI" id="CHEBI:29105"/>
        <note>catalytic</note>
    </ligand>
</feature>
<dbReference type="SUPFAM" id="SSF55486">
    <property type="entry name" value="Metalloproteases ('zincins'), catalytic domain"/>
    <property type="match status" value="1"/>
</dbReference>
<feature type="site" description="Transition state stabilizer" evidence="19">
    <location>
        <position position="465"/>
    </location>
</feature>
<evidence type="ECO:0000256" key="10">
    <source>
        <dbReference type="ARBA" id="ARBA00022833"/>
    </source>
</evidence>
<comment type="cofactor">
    <cofactor evidence="18 20">
        <name>Zn(2+)</name>
        <dbReference type="ChEBI" id="CHEBI:29105"/>
    </cofactor>
    <text evidence="18 20">Binds 1 zinc ion per subunit.</text>
</comment>
<feature type="domain" description="ERAP1-like C-terminal" evidence="22">
    <location>
        <begin position="609"/>
        <end position="924"/>
    </location>
</feature>
<evidence type="ECO:0000256" key="19">
    <source>
        <dbReference type="PIRSR" id="PIRSR634016-4"/>
    </source>
</evidence>
<keyword evidence="14" id="KW-0472">Membrane</keyword>
<keyword evidence="11" id="KW-0735">Signal-anchor</keyword>
<feature type="binding site" evidence="18">
    <location>
        <position position="402"/>
    </location>
    <ligand>
        <name>Zn(2+)</name>
        <dbReference type="ChEBI" id="CHEBI:29105"/>
        <note>catalytic</note>
    </ligand>
</feature>